<dbReference type="EMBL" id="FNUZ01000007">
    <property type="protein sequence ID" value="SEG58977.1"/>
    <property type="molecule type" value="Genomic_DNA"/>
</dbReference>
<organism evidence="2 3">
    <name type="scientific">Thalassococcus halodurans</name>
    <dbReference type="NCBI Taxonomy" id="373675"/>
    <lineage>
        <taxon>Bacteria</taxon>
        <taxon>Pseudomonadati</taxon>
        <taxon>Pseudomonadota</taxon>
        <taxon>Alphaproteobacteria</taxon>
        <taxon>Rhodobacterales</taxon>
        <taxon>Roseobacteraceae</taxon>
        <taxon>Thalassococcus</taxon>
    </lineage>
</organism>
<evidence type="ECO:0000259" key="1">
    <source>
        <dbReference type="SMART" id="SM00421"/>
    </source>
</evidence>
<dbReference type="Gene3D" id="1.10.10.10">
    <property type="entry name" value="Winged helix-like DNA-binding domain superfamily/Winged helix DNA-binding domain"/>
    <property type="match status" value="1"/>
</dbReference>
<dbReference type="InterPro" id="IPR036388">
    <property type="entry name" value="WH-like_DNA-bd_sf"/>
</dbReference>
<dbReference type="Proteomes" id="UP000236752">
    <property type="component" value="Unassembled WGS sequence"/>
</dbReference>
<dbReference type="PRINTS" id="PR00038">
    <property type="entry name" value="HTHLUXR"/>
</dbReference>
<keyword evidence="2" id="KW-0238">DNA-binding</keyword>
<evidence type="ECO:0000313" key="2">
    <source>
        <dbReference type="EMBL" id="SEG58977.1"/>
    </source>
</evidence>
<proteinExistence type="predicted"/>
<name>A0A1H6BFA4_9RHOB</name>
<dbReference type="InterPro" id="IPR016032">
    <property type="entry name" value="Sig_transdc_resp-reg_C-effctor"/>
</dbReference>
<accession>A0A1H6BFA4</accession>
<sequence length="288" mass="31829">MVQQIQQPIESYAPYAQGQTLVNSANFIETTANWCSCLQGQKPILRILDELANAMGAGLVLLSRVPKDPNMPSRALSSETRPDNYGSASARSFARNIMAGYLTGAKPGSVWVQSVVAPDHDEDLARFQRMRQFHELALIPLQSTDKHGDFLEFHFPRATSSNAFAHLNMIAPTLAATWQTRAAGTFTDSLLRHSKPKRDAAHQPMALSFENPCKFSRAEYRICVMFSRGLDSAAIREELGISQSTLSTHLGNIYAKTGCTGQRELVFFLMSGNEPVRSASHMERAYCA</sequence>
<feature type="domain" description="HTH luxR-type" evidence="1">
    <location>
        <begin position="212"/>
        <end position="269"/>
    </location>
</feature>
<dbReference type="SUPFAM" id="SSF46894">
    <property type="entry name" value="C-terminal effector domain of the bipartite response regulators"/>
    <property type="match status" value="1"/>
</dbReference>
<gene>
    <name evidence="2" type="ORF">SAMN04488045_3483</name>
</gene>
<dbReference type="GO" id="GO:0003677">
    <property type="term" value="F:DNA binding"/>
    <property type="evidence" value="ECO:0007669"/>
    <property type="project" value="UniProtKB-KW"/>
</dbReference>
<evidence type="ECO:0000313" key="3">
    <source>
        <dbReference type="Proteomes" id="UP000236752"/>
    </source>
</evidence>
<dbReference type="GO" id="GO:0006355">
    <property type="term" value="P:regulation of DNA-templated transcription"/>
    <property type="evidence" value="ECO:0007669"/>
    <property type="project" value="InterPro"/>
</dbReference>
<dbReference type="SMART" id="SM00421">
    <property type="entry name" value="HTH_LUXR"/>
    <property type="match status" value="1"/>
</dbReference>
<keyword evidence="3" id="KW-1185">Reference proteome</keyword>
<dbReference type="InterPro" id="IPR000792">
    <property type="entry name" value="Tscrpt_reg_LuxR_C"/>
</dbReference>
<dbReference type="Pfam" id="PF00196">
    <property type="entry name" value="GerE"/>
    <property type="match status" value="1"/>
</dbReference>
<reference evidence="2 3" key="1">
    <citation type="submission" date="2016-10" db="EMBL/GenBank/DDBJ databases">
        <authorList>
            <person name="de Groot N.N."/>
        </authorList>
    </citation>
    <scope>NUCLEOTIDE SEQUENCE [LARGE SCALE GENOMIC DNA]</scope>
    <source>
        <strain evidence="2 3">DSM 26915</strain>
    </source>
</reference>
<dbReference type="AlphaFoldDB" id="A0A1H6BFA4"/>
<protein>
    <submittedName>
        <fullName evidence="2">DNA-binding transcriptional regulator, CsgD family</fullName>
    </submittedName>
</protein>